<dbReference type="HOGENOM" id="CLU_1722658_0_0_1"/>
<keyword evidence="2" id="KW-1185">Reference proteome</keyword>
<gene>
    <name evidence="1" type="ORF">K443DRAFT_315789</name>
</gene>
<accession>A0A0C9X3J5</accession>
<name>A0A0C9X3J5_9AGAR</name>
<dbReference type="Proteomes" id="UP000054477">
    <property type="component" value="Unassembled WGS sequence"/>
</dbReference>
<evidence type="ECO:0000313" key="2">
    <source>
        <dbReference type="Proteomes" id="UP000054477"/>
    </source>
</evidence>
<proteinExistence type="predicted"/>
<sequence length="152" mass="17108">MVVTVLSNTAGYKVSKMTYITRGPIWRRETSSVFADGPYHMSCPLYAPLSSPALAVTPAYSGPHLRRMATFAHRILAQFAENRREASKTVQVFFSDLIKQGYWRSRVLHRLSSNAGPASAWCIPIAMLDKILHDSWRTLLTHSPSTAFPFQH</sequence>
<dbReference type="EMBL" id="KN838742">
    <property type="protein sequence ID" value="KIJ95818.1"/>
    <property type="molecule type" value="Genomic_DNA"/>
</dbReference>
<protein>
    <submittedName>
        <fullName evidence="1">Uncharacterized protein</fullName>
    </submittedName>
</protein>
<reference evidence="2" key="2">
    <citation type="submission" date="2015-01" db="EMBL/GenBank/DDBJ databases">
        <title>Evolutionary Origins and Diversification of the Mycorrhizal Mutualists.</title>
        <authorList>
            <consortium name="DOE Joint Genome Institute"/>
            <consortium name="Mycorrhizal Genomics Consortium"/>
            <person name="Kohler A."/>
            <person name="Kuo A."/>
            <person name="Nagy L.G."/>
            <person name="Floudas D."/>
            <person name="Copeland A."/>
            <person name="Barry K.W."/>
            <person name="Cichocki N."/>
            <person name="Veneault-Fourrey C."/>
            <person name="LaButti K."/>
            <person name="Lindquist E.A."/>
            <person name="Lipzen A."/>
            <person name="Lundell T."/>
            <person name="Morin E."/>
            <person name="Murat C."/>
            <person name="Riley R."/>
            <person name="Ohm R."/>
            <person name="Sun H."/>
            <person name="Tunlid A."/>
            <person name="Henrissat B."/>
            <person name="Grigoriev I.V."/>
            <person name="Hibbett D.S."/>
            <person name="Martin F."/>
        </authorList>
    </citation>
    <scope>NUCLEOTIDE SEQUENCE [LARGE SCALE GENOMIC DNA]</scope>
    <source>
        <strain evidence="2">LaAM-08-1</strain>
    </source>
</reference>
<dbReference type="AlphaFoldDB" id="A0A0C9X3J5"/>
<organism evidence="1 2">
    <name type="scientific">Laccaria amethystina LaAM-08-1</name>
    <dbReference type="NCBI Taxonomy" id="1095629"/>
    <lineage>
        <taxon>Eukaryota</taxon>
        <taxon>Fungi</taxon>
        <taxon>Dikarya</taxon>
        <taxon>Basidiomycota</taxon>
        <taxon>Agaricomycotina</taxon>
        <taxon>Agaricomycetes</taxon>
        <taxon>Agaricomycetidae</taxon>
        <taxon>Agaricales</taxon>
        <taxon>Agaricineae</taxon>
        <taxon>Hydnangiaceae</taxon>
        <taxon>Laccaria</taxon>
    </lineage>
</organism>
<evidence type="ECO:0000313" key="1">
    <source>
        <dbReference type="EMBL" id="KIJ95818.1"/>
    </source>
</evidence>
<reference evidence="1 2" key="1">
    <citation type="submission" date="2014-04" db="EMBL/GenBank/DDBJ databases">
        <authorList>
            <consortium name="DOE Joint Genome Institute"/>
            <person name="Kuo A."/>
            <person name="Kohler A."/>
            <person name="Nagy L.G."/>
            <person name="Floudas D."/>
            <person name="Copeland A."/>
            <person name="Barry K.W."/>
            <person name="Cichocki N."/>
            <person name="Veneault-Fourrey C."/>
            <person name="LaButti K."/>
            <person name="Lindquist E.A."/>
            <person name="Lipzen A."/>
            <person name="Lundell T."/>
            <person name="Morin E."/>
            <person name="Murat C."/>
            <person name="Sun H."/>
            <person name="Tunlid A."/>
            <person name="Henrissat B."/>
            <person name="Grigoriev I.V."/>
            <person name="Hibbett D.S."/>
            <person name="Martin F."/>
            <person name="Nordberg H.P."/>
            <person name="Cantor M.N."/>
            <person name="Hua S.X."/>
        </authorList>
    </citation>
    <scope>NUCLEOTIDE SEQUENCE [LARGE SCALE GENOMIC DNA]</scope>
    <source>
        <strain evidence="1 2">LaAM-08-1</strain>
    </source>
</reference>